<evidence type="ECO:0000256" key="8">
    <source>
        <dbReference type="ARBA" id="ARBA00023125"/>
    </source>
</evidence>
<reference evidence="14 15" key="1">
    <citation type="submission" date="2016-04" db="EMBL/GenBank/DDBJ databases">
        <title>Chloroflexus islandicus sp. nov., a thermophilic filamentous anoxygenic phototrophic bacterium from geyser Strokkur (Iceland).</title>
        <authorList>
            <person name="Gaisin V.A."/>
            <person name="Kalashnikov A.M."/>
            <person name="Sukhacheva M.V."/>
            <person name="Grouzdev D.S."/>
            <person name="Ivanov T.M."/>
            <person name="Kuznetsov B."/>
            <person name="Gorlenko V.M."/>
        </authorList>
    </citation>
    <scope>NUCLEOTIDE SEQUENCE [LARGE SCALE GENOMIC DNA]</scope>
    <source>
        <strain evidence="15">isl-2</strain>
    </source>
</reference>
<comment type="subcellular location">
    <subcellularLocation>
        <location evidence="1">Cytoplasm</location>
    </subcellularLocation>
</comment>
<dbReference type="AlphaFoldDB" id="A0A178MHG3"/>
<protein>
    <recommendedName>
        <fullName evidence="12">Manganese transport regulator</fullName>
    </recommendedName>
</protein>
<evidence type="ECO:0000256" key="6">
    <source>
        <dbReference type="ARBA" id="ARBA00023004"/>
    </source>
</evidence>
<keyword evidence="11" id="KW-0464">Manganese</keyword>
<evidence type="ECO:0000256" key="12">
    <source>
        <dbReference type="ARBA" id="ARBA00032593"/>
    </source>
</evidence>
<keyword evidence="6" id="KW-0408">Iron</keyword>
<dbReference type="InterPro" id="IPR001367">
    <property type="entry name" value="Fe_dep_repressor"/>
</dbReference>
<dbReference type="Gene3D" id="2.30.30.90">
    <property type="match status" value="1"/>
</dbReference>
<comment type="caution">
    <text evidence="14">The sequence shown here is derived from an EMBL/GenBank/DDBJ whole genome shotgun (WGS) entry which is preliminary data.</text>
</comment>
<evidence type="ECO:0000256" key="10">
    <source>
        <dbReference type="ARBA" id="ARBA00023163"/>
    </source>
</evidence>
<dbReference type="OrthoDB" id="9791355at2"/>
<dbReference type="InterPro" id="IPR038157">
    <property type="entry name" value="FeoA_core_dom"/>
</dbReference>
<evidence type="ECO:0000256" key="4">
    <source>
        <dbReference type="ARBA" id="ARBA00022490"/>
    </source>
</evidence>
<dbReference type="Pfam" id="PF04023">
    <property type="entry name" value="FeoA"/>
    <property type="match status" value="1"/>
</dbReference>
<organism evidence="14 15">
    <name type="scientific">Chloroflexus islandicus</name>
    <dbReference type="NCBI Taxonomy" id="1707952"/>
    <lineage>
        <taxon>Bacteria</taxon>
        <taxon>Bacillati</taxon>
        <taxon>Chloroflexota</taxon>
        <taxon>Chloroflexia</taxon>
        <taxon>Chloroflexales</taxon>
        <taxon>Chloroflexineae</taxon>
        <taxon>Chloroflexaceae</taxon>
        <taxon>Chloroflexus</taxon>
    </lineage>
</organism>
<dbReference type="GO" id="GO:0003700">
    <property type="term" value="F:DNA-binding transcription factor activity"/>
    <property type="evidence" value="ECO:0007669"/>
    <property type="project" value="InterPro"/>
</dbReference>
<dbReference type="FunFam" id="1.10.60.10:FF:000004">
    <property type="entry name" value="DtxR family transcriptional regulator"/>
    <property type="match status" value="1"/>
</dbReference>
<evidence type="ECO:0000259" key="13">
    <source>
        <dbReference type="PROSITE" id="PS50944"/>
    </source>
</evidence>
<feature type="domain" description="HTH dtxR-type" evidence="13">
    <location>
        <begin position="1"/>
        <end position="74"/>
    </location>
</feature>
<dbReference type="Pfam" id="PF02742">
    <property type="entry name" value="Fe_dep_repr_C"/>
    <property type="match status" value="1"/>
</dbReference>
<keyword evidence="9" id="KW-0010">Activator</keyword>
<evidence type="ECO:0000313" key="15">
    <source>
        <dbReference type="Proteomes" id="UP000078287"/>
    </source>
</evidence>
<evidence type="ECO:0000256" key="3">
    <source>
        <dbReference type="ARBA" id="ARBA00011738"/>
    </source>
</evidence>
<dbReference type="PROSITE" id="PS50944">
    <property type="entry name" value="HTH_DTXR"/>
    <property type="match status" value="1"/>
</dbReference>
<sequence>MTPVEDANLSNRITPAIEDYLKAIYLLQQQVGAVTTTMLGELRGSRPASVTGMIKKLAEMNLVQHTPYQGVVLSPAGERIALEVIRHHRLLELYLVEALGYSWDEVHEEAERLEHHISEKLEARIAERLGYPDFDPHGDPIPGVDGALPTTRAIRLADLPLHQPARIARVRDQAAERLRYLADLGLVPGARVVVTASAPFDGPLTVQICDADPVPLDRRLARTIEVEAEEPAVTA</sequence>
<evidence type="ECO:0000256" key="9">
    <source>
        <dbReference type="ARBA" id="ARBA00023159"/>
    </source>
</evidence>
<dbReference type="InterPro" id="IPR050536">
    <property type="entry name" value="DtxR_MntR_Metal-Reg"/>
</dbReference>
<evidence type="ECO:0000256" key="5">
    <source>
        <dbReference type="ARBA" id="ARBA00022491"/>
    </source>
</evidence>
<evidence type="ECO:0000313" key="14">
    <source>
        <dbReference type="EMBL" id="OAN47558.1"/>
    </source>
</evidence>
<dbReference type="GO" id="GO:0005737">
    <property type="term" value="C:cytoplasm"/>
    <property type="evidence" value="ECO:0007669"/>
    <property type="project" value="UniProtKB-SubCell"/>
</dbReference>
<dbReference type="Pfam" id="PF01325">
    <property type="entry name" value="Fe_dep_repress"/>
    <property type="match status" value="1"/>
</dbReference>
<dbReference type="PANTHER" id="PTHR33238:SF11">
    <property type="entry name" value="TRANSCRIPTIONAL REGULATOR MNTR"/>
    <property type="match status" value="1"/>
</dbReference>
<dbReference type="SUPFAM" id="SSF46785">
    <property type="entry name" value="Winged helix' DNA-binding domain"/>
    <property type="match status" value="1"/>
</dbReference>
<accession>A0A178MHG3</accession>
<dbReference type="GO" id="GO:0046983">
    <property type="term" value="F:protein dimerization activity"/>
    <property type="evidence" value="ECO:0007669"/>
    <property type="project" value="InterPro"/>
</dbReference>
<comment type="subunit">
    <text evidence="3">Homodimer.</text>
</comment>
<dbReference type="GO" id="GO:0003677">
    <property type="term" value="F:DNA binding"/>
    <property type="evidence" value="ECO:0007669"/>
    <property type="project" value="UniProtKB-KW"/>
</dbReference>
<evidence type="ECO:0000256" key="11">
    <source>
        <dbReference type="ARBA" id="ARBA00023211"/>
    </source>
</evidence>
<dbReference type="Proteomes" id="UP000078287">
    <property type="component" value="Unassembled WGS sequence"/>
</dbReference>
<dbReference type="Gene3D" id="1.10.60.10">
    <property type="entry name" value="Iron dependent repressor, metal binding and dimerisation domain"/>
    <property type="match status" value="1"/>
</dbReference>
<evidence type="ECO:0000256" key="7">
    <source>
        <dbReference type="ARBA" id="ARBA00023015"/>
    </source>
</evidence>
<dbReference type="PANTHER" id="PTHR33238">
    <property type="entry name" value="IRON (METAL) DEPENDENT REPRESSOR, DTXR FAMILY"/>
    <property type="match status" value="1"/>
</dbReference>
<keyword evidence="5" id="KW-0678">Repressor</keyword>
<keyword evidence="4" id="KW-0963">Cytoplasm</keyword>
<dbReference type="InterPro" id="IPR036388">
    <property type="entry name" value="WH-like_DNA-bd_sf"/>
</dbReference>
<keyword evidence="7" id="KW-0805">Transcription regulation</keyword>
<dbReference type="InterPro" id="IPR036390">
    <property type="entry name" value="WH_DNA-bd_sf"/>
</dbReference>
<dbReference type="SUPFAM" id="SSF50037">
    <property type="entry name" value="C-terminal domain of transcriptional repressors"/>
    <property type="match status" value="1"/>
</dbReference>
<dbReference type="InterPro" id="IPR008988">
    <property type="entry name" value="Transcriptional_repressor_C"/>
</dbReference>
<keyword evidence="10" id="KW-0804">Transcription</keyword>
<dbReference type="Gene3D" id="1.10.10.10">
    <property type="entry name" value="Winged helix-like DNA-binding domain superfamily/Winged helix DNA-binding domain"/>
    <property type="match status" value="1"/>
</dbReference>
<keyword evidence="8" id="KW-0238">DNA-binding</keyword>
<dbReference type="InterPro" id="IPR007167">
    <property type="entry name" value="Fe-transptr_FeoA-like"/>
</dbReference>
<dbReference type="InterPro" id="IPR022689">
    <property type="entry name" value="Iron_dep_repressor"/>
</dbReference>
<dbReference type="InterPro" id="IPR036421">
    <property type="entry name" value="Fe_dep_repressor_sf"/>
</dbReference>
<comment type="similarity">
    <text evidence="2">Belongs to the DtxR/MntR family.</text>
</comment>
<name>A0A178MHG3_9CHLR</name>
<evidence type="ECO:0000256" key="1">
    <source>
        <dbReference type="ARBA" id="ARBA00004496"/>
    </source>
</evidence>
<dbReference type="EMBL" id="LWQS01000036">
    <property type="protein sequence ID" value="OAN47558.1"/>
    <property type="molecule type" value="Genomic_DNA"/>
</dbReference>
<evidence type="ECO:0000256" key="2">
    <source>
        <dbReference type="ARBA" id="ARBA00007871"/>
    </source>
</evidence>
<keyword evidence="15" id="KW-1185">Reference proteome</keyword>
<dbReference type="GO" id="GO:0046914">
    <property type="term" value="F:transition metal ion binding"/>
    <property type="evidence" value="ECO:0007669"/>
    <property type="project" value="InterPro"/>
</dbReference>
<gene>
    <name evidence="14" type="ORF">A6A03_09915</name>
</gene>
<dbReference type="STRING" id="1707952.A6A03_09915"/>
<dbReference type="SUPFAM" id="SSF47979">
    <property type="entry name" value="Iron-dependent repressor protein, dimerization domain"/>
    <property type="match status" value="1"/>
</dbReference>
<dbReference type="SMART" id="SM00529">
    <property type="entry name" value="HTH_DTXR"/>
    <property type="match status" value="1"/>
</dbReference>
<dbReference type="RefSeq" id="WP_066783655.1">
    <property type="nucleotide sequence ID" value="NZ_LWQS01000036.1"/>
</dbReference>
<proteinExistence type="inferred from homology"/>
<dbReference type="SMART" id="SM00899">
    <property type="entry name" value="FeoA"/>
    <property type="match status" value="1"/>
</dbReference>
<dbReference type="InterPro" id="IPR022687">
    <property type="entry name" value="HTH_DTXR"/>
</dbReference>